<evidence type="ECO:0000256" key="1">
    <source>
        <dbReference type="SAM" id="Phobius"/>
    </source>
</evidence>
<comment type="caution">
    <text evidence="2">The sequence shown here is derived from an EMBL/GenBank/DDBJ whole genome shotgun (WGS) entry which is preliminary data.</text>
</comment>
<evidence type="ECO:0000313" key="3">
    <source>
        <dbReference type="Proteomes" id="UP000033489"/>
    </source>
</evidence>
<reference evidence="2 3" key="1">
    <citation type="submission" date="2015-02" db="EMBL/GenBank/DDBJ databases">
        <title>Evolution of amylase-binding proteins of oral streptococcal species.</title>
        <authorList>
            <person name="Haase E.M."/>
        </authorList>
    </citation>
    <scope>NUCLEOTIDE SEQUENCE [LARGE SCALE GENOMIC DNA]</scope>
    <source>
        <strain evidence="2 3">UC921A</strain>
    </source>
</reference>
<dbReference type="EMBL" id="JYGT01000008">
    <property type="protein sequence ID" value="KJQ75246.1"/>
    <property type="molecule type" value="Genomic_DNA"/>
</dbReference>
<evidence type="ECO:0008006" key="4">
    <source>
        <dbReference type="Google" id="ProtNLM"/>
    </source>
</evidence>
<name>A0A0F2E0D1_9STRE</name>
<accession>A0A0F2E0D1</accession>
<dbReference type="NCBIfam" id="NF038277">
    <property type="entry name" value="accessory_MacP"/>
    <property type="match status" value="1"/>
</dbReference>
<dbReference type="AlphaFoldDB" id="A0A0F2E0D1"/>
<keyword evidence="1" id="KW-0472">Membrane</keyword>
<sequence>MGKPLLTDEIIERANRGEDISGPALVDDQETKILSTSSQYDGYSRSSDHGFSQDTLTIEVEPQIHKSRRIENTKRNVFNSKLNKILFAVILLLILLVLAMRFI</sequence>
<keyword evidence="1" id="KW-1133">Transmembrane helix</keyword>
<protein>
    <recommendedName>
        <fullName evidence="4">Foldase</fullName>
    </recommendedName>
</protein>
<evidence type="ECO:0000313" key="2">
    <source>
        <dbReference type="EMBL" id="KJQ75246.1"/>
    </source>
</evidence>
<proteinExistence type="predicted"/>
<gene>
    <name evidence="2" type="ORF">TZ94_01008</name>
</gene>
<dbReference type="RefSeq" id="WP_045614892.1">
    <property type="nucleotide sequence ID" value="NZ_JYGT01000008.1"/>
</dbReference>
<dbReference type="OrthoDB" id="2243846at2"/>
<organism evidence="2 3">
    <name type="scientific">Streptococcus infantis</name>
    <dbReference type="NCBI Taxonomy" id="68892"/>
    <lineage>
        <taxon>Bacteria</taxon>
        <taxon>Bacillati</taxon>
        <taxon>Bacillota</taxon>
        <taxon>Bacilli</taxon>
        <taxon>Lactobacillales</taxon>
        <taxon>Streptococcaceae</taxon>
        <taxon>Streptococcus</taxon>
    </lineage>
</organism>
<keyword evidence="1" id="KW-0812">Transmembrane</keyword>
<dbReference type="Proteomes" id="UP000033489">
    <property type="component" value="Unassembled WGS sequence"/>
</dbReference>
<dbReference type="Pfam" id="PF26336">
    <property type="entry name" value="MacP_activator"/>
    <property type="match status" value="1"/>
</dbReference>
<dbReference type="PATRIC" id="fig|28037.216.peg.971"/>
<dbReference type="InterPro" id="IPR047752">
    <property type="entry name" value="MacP"/>
</dbReference>
<feature type="transmembrane region" description="Helical" evidence="1">
    <location>
        <begin position="85"/>
        <end position="102"/>
    </location>
</feature>